<gene>
    <name evidence="8" type="primary">amrS</name>
    <name evidence="8" type="ORF">H0N91_04710</name>
</gene>
<dbReference type="InterPro" id="IPR013785">
    <property type="entry name" value="Aldolase_TIM"/>
</dbReference>
<dbReference type="Pfam" id="PF04055">
    <property type="entry name" value="Radical_SAM"/>
    <property type="match status" value="1"/>
</dbReference>
<feature type="binding site" evidence="6">
    <location>
        <position position="70"/>
    </location>
    <ligand>
        <name>[4Fe-4S] cluster</name>
        <dbReference type="ChEBI" id="CHEBI:49883"/>
        <note>4Fe-4S-S-AdoMet</note>
    </ligand>
</feature>
<comment type="cofactor">
    <cofactor evidence="6">
        <name>[4Fe-4S] cluster</name>
        <dbReference type="ChEBI" id="CHEBI:49883"/>
    </cofactor>
    <text evidence="6">Binds 1 [4Fe-4S] cluster. The cluster is coordinated with 3 cysteines and an exchangeable S-adenosyl-L-methionine.</text>
</comment>
<dbReference type="SUPFAM" id="SSF102114">
    <property type="entry name" value="Radical SAM enzymes"/>
    <property type="match status" value="1"/>
</dbReference>
<dbReference type="PANTHER" id="PTHR30352:SF5">
    <property type="entry name" value="PYRUVATE FORMATE-LYASE 1-ACTIVATING ENZYME"/>
    <property type="match status" value="1"/>
</dbReference>
<dbReference type="GO" id="GO:0003824">
    <property type="term" value="F:catalytic activity"/>
    <property type="evidence" value="ECO:0007669"/>
    <property type="project" value="InterPro"/>
</dbReference>
<protein>
    <submittedName>
        <fullName evidence="8">AmmeMemoRadiSam system radical SAM enzyme</fullName>
    </submittedName>
</protein>
<dbReference type="NCBIfam" id="TIGR04337">
    <property type="entry name" value="AmmeMemoSam_rS"/>
    <property type="match status" value="1"/>
</dbReference>
<evidence type="ECO:0000256" key="3">
    <source>
        <dbReference type="ARBA" id="ARBA00022723"/>
    </source>
</evidence>
<dbReference type="SFLD" id="SFLDS00029">
    <property type="entry name" value="Radical_SAM"/>
    <property type="match status" value="1"/>
</dbReference>
<feature type="domain" description="Radical SAM core" evidence="7">
    <location>
        <begin position="55"/>
        <end position="273"/>
    </location>
</feature>
<dbReference type="EMBL" id="JACCKS010000004">
    <property type="protein sequence ID" value="NZA37458.1"/>
    <property type="molecule type" value="Genomic_DNA"/>
</dbReference>
<keyword evidence="4 6" id="KW-0408">Iron</keyword>
<organism evidence="8 9">
    <name type="scientific">Eubacterium callanderi</name>
    <dbReference type="NCBI Taxonomy" id="53442"/>
    <lineage>
        <taxon>Bacteria</taxon>
        <taxon>Bacillati</taxon>
        <taxon>Bacillota</taxon>
        <taxon>Clostridia</taxon>
        <taxon>Eubacteriales</taxon>
        <taxon>Eubacteriaceae</taxon>
        <taxon>Eubacterium</taxon>
    </lineage>
</organism>
<keyword evidence="2 6" id="KW-0949">S-adenosyl-L-methionine</keyword>
<dbReference type="SFLD" id="SFLDG01101">
    <property type="entry name" value="Uncharacterised_Radical_SAM_Su"/>
    <property type="match status" value="1"/>
</dbReference>
<evidence type="ECO:0000313" key="8">
    <source>
        <dbReference type="EMBL" id="NZA37458.1"/>
    </source>
</evidence>
<dbReference type="AlphaFoldDB" id="A0A1I5RKZ9"/>
<accession>A0A1I5RKZ9</accession>
<dbReference type="InterPro" id="IPR006638">
    <property type="entry name" value="Elp3/MiaA/NifB-like_rSAM"/>
</dbReference>
<dbReference type="RefSeq" id="WP_090415171.1">
    <property type="nucleotide sequence ID" value="NZ_CAUEPJ010000114.1"/>
</dbReference>
<dbReference type="PANTHER" id="PTHR30352">
    <property type="entry name" value="PYRUVATE FORMATE-LYASE-ACTIVATING ENZYME"/>
    <property type="match status" value="1"/>
</dbReference>
<keyword evidence="5 6" id="KW-0411">Iron-sulfur</keyword>
<dbReference type="SMART" id="SM00729">
    <property type="entry name" value="Elp3"/>
    <property type="match status" value="1"/>
</dbReference>
<dbReference type="InterPro" id="IPR007197">
    <property type="entry name" value="rSAM"/>
</dbReference>
<dbReference type="GO" id="GO:0051539">
    <property type="term" value="F:4 iron, 4 sulfur cluster binding"/>
    <property type="evidence" value="ECO:0007669"/>
    <property type="project" value="UniProtKB-KW"/>
</dbReference>
<dbReference type="InterPro" id="IPR027596">
    <property type="entry name" value="AmmeMemoSam_rS"/>
</dbReference>
<dbReference type="PROSITE" id="PS51918">
    <property type="entry name" value="RADICAL_SAM"/>
    <property type="match status" value="1"/>
</dbReference>
<feature type="binding site" evidence="6">
    <location>
        <position position="74"/>
    </location>
    <ligand>
        <name>[4Fe-4S] cluster</name>
        <dbReference type="ChEBI" id="CHEBI:49883"/>
        <note>4Fe-4S-S-AdoMet</note>
    </ligand>
</feature>
<sequence>MKITCDLCPHHCVIEEGRTGFCQARCNNGGRIVSENYGWLTAVAVDAIEKKPLKRFFPGSSILSVGSYGCNLRCSFCQNSSISMNGLDNRTIQVTPEMLADKAESLKEKGNIGLAYTYNEPLIGYEFVRDCAALIHEKGMKNVVVTNGNICSNYFEALFPLIDAMNIDLKAFNESFYEVVSGDFSTVKTNIRLAAEHCHVEVTTLIIPGENDSDAEMDALAEWLAGINPEIPLHVSRFFPCYQMLDRGPTEIETVYRLAEIAENHLKYVYTGNC</sequence>
<dbReference type="CDD" id="cd01335">
    <property type="entry name" value="Radical_SAM"/>
    <property type="match status" value="1"/>
</dbReference>
<dbReference type="GO" id="GO:0046872">
    <property type="term" value="F:metal ion binding"/>
    <property type="evidence" value="ECO:0007669"/>
    <property type="project" value="UniProtKB-KW"/>
</dbReference>
<name>A0A1I5RKZ9_9FIRM</name>
<evidence type="ECO:0000313" key="9">
    <source>
        <dbReference type="Proteomes" id="UP000586254"/>
    </source>
</evidence>
<dbReference type="PIRSF" id="PIRSF004869">
    <property type="entry name" value="PflX_prd"/>
    <property type="match status" value="1"/>
</dbReference>
<proteinExistence type="predicted"/>
<comment type="caution">
    <text evidence="8">The sequence shown here is derived from an EMBL/GenBank/DDBJ whole genome shotgun (WGS) entry which is preliminary data.</text>
</comment>
<reference evidence="8 9" key="1">
    <citation type="submission" date="2020-07" db="EMBL/GenBank/DDBJ databases">
        <title>Organ Donor 1.</title>
        <authorList>
            <person name="Marsh A.J."/>
            <person name="Azcarate-Peril M.A."/>
        </authorList>
    </citation>
    <scope>NUCLEOTIDE SEQUENCE [LARGE SCALE GENOMIC DNA]</scope>
    <source>
        <strain evidence="8 9">AMC0717</strain>
    </source>
</reference>
<dbReference type="InterPro" id="IPR016431">
    <property type="entry name" value="Pyrv-formate_lyase-activ_prd"/>
</dbReference>
<dbReference type="Gene3D" id="3.20.20.70">
    <property type="entry name" value="Aldolase class I"/>
    <property type="match status" value="1"/>
</dbReference>
<feature type="binding site" evidence="6">
    <location>
        <position position="77"/>
    </location>
    <ligand>
        <name>[4Fe-4S] cluster</name>
        <dbReference type="ChEBI" id="CHEBI:49883"/>
        <note>4Fe-4S-S-AdoMet</note>
    </ligand>
</feature>
<evidence type="ECO:0000256" key="2">
    <source>
        <dbReference type="ARBA" id="ARBA00022691"/>
    </source>
</evidence>
<dbReference type="InterPro" id="IPR034457">
    <property type="entry name" value="Organic_radical-activating"/>
</dbReference>
<keyword evidence="1" id="KW-0004">4Fe-4S</keyword>
<evidence type="ECO:0000259" key="7">
    <source>
        <dbReference type="PROSITE" id="PS51918"/>
    </source>
</evidence>
<keyword evidence="3 6" id="KW-0479">Metal-binding</keyword>
<evidence type="ECO:0000256" key="5">
    <source>
        <dbReference type="ARBA" id="ARBA00023014"/>
    </source>
</evidence>
<dbReference type="InterPro" id="IPR058240">
    <property type="entry name" value="rSAM_sf"/>
</dbReference>
<evidence type="ECO:0000256" key="1">
    <source>
        <dbReference type="ARBA" id="ARBA00022485"/>
    </source>
</evidence>
<dbReference type="Proteomes" id="UP000586254">
    <property type="component" value="Unassembled WGS sequence"/>
</dbReference>
<evidence type="ECO:0000256" key="6">
    <source>
        <dbReference type="PIRSR" id="PIRSR004869-50"/>
    </source>
</evidence>
<evidence type="ECO:0000256" key="4">
    <source>
        <dbReference type="ARBA" id="ARBA00023004"/>
    </source>
</evidence>